<dbReference type="PROSITE" id="PS50931">
    <property type="entry name" value="HTH_LYSR"/>
    <property type="match status" value="1"/>
</dbReference>
<proteinExistence type="inferred from homology"/>
<dbReference type="FunFam" id="1.10.10.10:FF:000001">
    <property type="entry name" value="LysR family transcriptional regulator"/>
    <property type="match status" value="1"/>
</dbReference>
<protein>
    <submittedName>
        <fullName evidence="6">Transcriptional regulator, LysR family</fullName>
    </submittedName>
</protein>
<dbReference type="CDD" id="cd08422">
    <property type="entry name" value="PBP2_CrgA_like"/>
    <property type="match status" value="1"/>
</dbReference>
<dbReference type="GO" id="GO:0043565">
    <property type="term" value="F:sequence-specific DNA binding"/>
    <property type="evidence" value="ECO:0007669"/>
    <property type="project" value="TreeGrafter"/>
</dbReference>
<gene>
    <name evidence="6" type="ordered locus">Mpe_A1239</name>
</gene>
<dbReference type="Proteomes" id="UP000000366">
    <property type="component" value="Chromosome"/>
</dbReference>
<evidence type="ECO:0000256" key="1">
    <source>
        <dbReference type="ARBA" id="ARBA00009437"/>
    </source>
</evidence>
<dbReference type="InterPro" id="IPR058163">
    <property type="entry name" value="LysR-type_TF_proteobact-type"/>
</dbReference>
<dbReference type="InterPro" id="IPR005119">
    <property type="entry name" value="LysR_subst-bd"/>
</dbReference>
<dbReference type="HOGENOM" id="CLU_039613_16_4_4"/>
<dbReference type="SUPFAM" id="SSF53850">
    <property type="entry name" value="Periplasmic binding protein-like II"/>
    <property type="match status" value="1"/>
</dbReference>
<sequence length="309" mass="33851">MHLDDLNLFIQVARSGSFSAAARQLALTPAAVSATIKRIEASLQRRLIERSTRALRLTPEGERFLATCEAMVTQWAEGTAGLRAEPGTVEGEVQLAAPADTTYQLLSPWLAPWLTAHPGVRLSLHVSDRLHDVRREAVDIAVRYGALPDSGLVARPLCSGPRIAVASPAYLRRRGTPQTPADLAGHDCLLWMLGGRANRDWRFWRGRSVRGEGEPVRVGGALCGDGSLARQWALQGRGIASKALCDVLADLEAGRLVQVLPGHRGDEVPVHALLPSREYVPVRVRVVLDQLVERFADLQQRMDAWRAPR</sequence>
<accession>A2SF62</accession>
<evidence type="ECO:0000313" key="7">
    <source>
        <dbReference type="Proteomes" id="UP000000366"/>
    </source>
</evidence>
<dbReference type="InterPro" id="IPR036388">
    <property type="entry name" value="WH-like_DNA-bd_sf"/>
</dbReference>
<dbReference type="Pfam" id="PF03466">
    <property type="entry name" value="LysR_substrate"/>
    <property type="match status" value="1"/>
</dbReference>
<keyword evidence="2" id="KW-0805">Transcription regulation</keyword>
<dbReference type="Pfam" id="PF00126">
    <property type="entry name" value="HTH_1"/>
    <property type="match status" value="1"/>
</dbReference>
<dbReference type="SUPFAM" id="SSF46785">
    <property type="entry name" value="Winged helix' DNA-binding domain"/>
    <property type="match status" value="1"/>
</dbReference>
<keyword evidence="7" id="KW-1185">Reference proteome</keyword>
<evidence type="ECO:0000259" key="5">
    <source>
        <dbReference type="PROSITE" id="PS50931"/>
    </source>
</evidence>
<dbReference type="RefSeq" id="WP_011828838.1">
    <property type="nucleotide sequence ID" value="NC_008825.1"/>
</dbReference>
<evidence type="ECO:0000256" key="4">
    <source>
        <dbReference type="ARBA" id="ARBA00023163"/>
    </source>
</evidence>
<dbReference type="AlphaFoldDB" id="A2SF62"/>
<evidence type="ECO:0000256" key="2">
    <source>
        <dbReference type="ARBA" id="ARBA00023015"/>
    </source>
</evidence>
<organism evidence="6 7">
    <name type="scientific">Methylibium petroleiphilum (strain ATCC BAA-1232 / LMG 22953 / PM1)</name>
    <dbReference type="NCBI Taxonomy" id="420662"/>
    <lineage>
        <taxon>Bacteria</taxon>
        <taxon>Pseudomonadati</taxon>
        <taxon>Pseudomonadota</taxon>
        <taxon>Betaproteobacteria</taxon>
        <taxon>Burkholderiales</taxon>
        <taxon>Sphaerotilaceae</taxon>
        <taxon>Methylibium</taxon>
    </lineage>
</organism>
<dbReference type="PANTHER" id="PTHR30537">
    <property type="entry name" value="HTH-TYPE TRANSCRIPTIONAL REGULATOR"/>
    <property type="match status" value="1"/>
</dbReference>
<evidence type="ECO:0000313" key="6">
    <source>
        <dbReference type="EMBL" id="ABM94201.1"/>
    </source>
</evidence>
<comment type="similarity">
    <text evidence="1">Belongs to the LysR transcriptional regulatory family.</text>
</comment>
<dbReference type="Gene3D" id="3.40.190.290">
    <property type="match status" value="1"/>
</dbReference>
<dbReference type="eggNOG" id="COG0583">
    <property type="taxonomic scope" value="Bacteria"/>
</dbReference>
<dbReference type="GO" id="GO:0003700">
    <property type="term" value="F:DNA-binding transcription factor activity"/>
    <property type="evidence" value="ECO:0007669"/>
    <property type="project" value="InterPro"/>
</dbReference>
<keyword evidence="3" id="KW-0238">DNA-binding</keyword>
<evidence type="ECO:0000256" key="3">
    <source>
        <dbReference type="ARBA" id="ARBA00023125"/>
    </source>
</evidence>
<dbReference type="InterPro" id="IPR036390">
    <property type="entry name" value="WH_DNA-bd_sf"/>
</dbReference>
<dbReference type="Gene3D" id="1.10.10.10">
    <property type="entry name" value="Winged helix-like DNA-binding domain superfamily/Winged helix DNA-binding domain"/>
    <property type="match status" value="1"/>
</dbReference>
<dbReference type="KEGG" id="mpt:Mpe_A1239"/>
<feature type="domain" description="HTH lysR-type" evidence="5">
    <location>
        <begin position="1"/>
        <end position="58"/>
    </location>
</feature>
<dbReference type="STRING" id="420662.Mpe_A1239"/>
<dbReference type="InterPro" id="IPR000847">
    <property type="entry name" value="LysR_HTH_N"/>
</dbReference>
<name>A2SF62_METPP</name>
<dbReference type="EMBL" id="CP000555">
    <property type="protein sequence ID" value="ABM94201.1"/>
    <property type="molecule type" value="Genomic_DNA"/>
</dbReference>
<dbReference type="PANTHER" id="PTHR30537:SF21">
    <property type="entry name" value="HTH-TYPE TRANSCRIPTIONAL REGULATOR SINR-RELATED"/>
    <property type="match status" value="1"/>
</dbReference>
<reference evidence="6 7" key="1">
    <citation type="journal article" date="2007" name="J. Bacteriol.">
        <title>Whole-genome analysis of the methyl tert-butyl ether-degrading beta-proteobacterium Methylibium petroleiphilum PM1.</title>
        <authorList>
            <person name="Kane S.R."/>
            <person name="Chakicherla A.Y."/>
            <person name="Chain P.S.G."/>
            <person name="Schmidt R."/>
            <person name="Shin M.W."/>
            <person name="Legler T.C."/>
            <person name="Scow K.M."/>
            <person name="Larimer F.W."/>
            <person name="Lucas S.M."/>
            <person name="Richardson P.M."/>
            <person name="Hristova K.R."/>
        </authorList>
    </citation>
    <scope>NUCLEOTIDE SEQUENCE [LARGE SCALE GENOMIC DNA]</scope>
    <source>
        <strain evidence="7">ATCC BAA-1232 / LMG 22953 / PM1</strain>
    </source>
</reference>
<dbReference type="GO" id="GO:0006351">
    <property type="term" value="P:DNA-templated transcription"/>
    <property type="evidence" value="ECO:0007669"/>
    <property type="project" value="TreeGrafter"/>
</dbReference>
<keyword evidence="4" id="KW-0804">Transcription</keyword>